<dbReference type="STRING" id="314230.DSM3645_04925"/>
<dbReference type="PANTHER" id="PTHR36539">
    <property type="entry name" value="ETHANOLAMINE UTILIZATION PROTEIN EUTN"/>
    <property type="match status" value="1"/>
</dbReference>
<comment type="caution">
    <text evidence="3">The sequence shown here is derived from an EMBL/GenBank/DDBJ whole genome shotgun (WGS) entry which is preliminary data.</text>
</comment>
<accession>A4A2L8</accession>
<sequence length="96" mass="10465">MRIAEIVGKVTLSRVHPSLQGAQLKLAVPLMLEDLRGETDLLEAEFLVVYDSFSAGVGERIALSEGGEAAQPFYPELKPVDAYNAAILDTVHLRDQ</sequence>
<dbReference type="AlphaFoldDB" id="A4A2L8"/>
<dbReference type="Gene3D" id="2.40.50.220">
    <property type="entry name" value="EutN/Ccml"/>
    <property type="match status" value="1"/>
</dbReference>
<gene>
    <name evidence="3" type="ORF">DSM3645_04925</name>
</gene>
<dbReference type="EMBL" id="AANZ01000047">
    <property type="protein sequence ID" value="EAQ76989.1"/>
    <property type="molecule type" value="Genomic_DNA"/>
</dbReference>
<dbReference type="PANTHER" id="PTHR36539:SF1">
    <property type="entry name" value="BACTERIAL MICROCOMPARTMENT SHELL VERTEX PROTEIN EUTN"/>
    <property type="match status" value="1"/>
</dbReference>
<organism evidence="3 4">
    <name type="scientific">Blastopirellula marina DSM 3645</name>
    <dbReference type="NCBI Taxonomy" id="314230"/>
    <lineage>
        <taxon>Bacteria</taxon>
        <taxon>Pseudomonadati</taxon>
        <taxon>Planctomycetota</taxon>
        <taxon>Planctomycetia</taxon>
        <taxon>Pirellulales</taxon>
        <taxon>Pirellulaceae</taxon>
        <taxon>Blastopirellula</taxon>
    </lineage>
</organism>
<comment type="subcellular location">
    <subcellularLocation>
        <location evidence="1">Bacterial microcompartment</location>
    </subcellularLocation>
</comment>
<evidence type="ECO:0000256" key="2">
    <source>
        <dbReference type="ARBA" id="ARBA00024446"/>
    </source>
</evidence>
<dbReference type="GO" id="GO:0031469">
    <property type="term" value="C:bacterial microcompartment"/>
    <property type="evidence" value="ECO:0007669"/>
    <property type="project" value="UniProtKB-SubCell"/>
</dbReference>
<dbReference type="InterPro" id="IPR036677">
    <property type="entry name" value="EutN_CcmL_sf"/>
</dbReference>
<dbReference type="RefSeq" id="WP_002654579.1">
    <property type="nucleotide sequence ID" value="NZ_CH672377.1"/>
</dbReference>
<dbReference type="Pfam" id="PF03319">
    <property type="entry name" value="EutN_CcmL"/>
    <property type="match status" value="1"/>
</dbReference>
<proteinExistence type="predicted"/>
<dbReference type="CDD" id="cd01614">
    <property type="entry name" value="EutN_CcmL"/>
    <property type="match status" value="1"/>
</dbReference>
<evidence type="ECO:0000313" key="4">
    <source>
        <dbReference type="Proteomes" id="UP000004358"/>
    </source>
</evidence>
<evidence type="ECO:0000313" key="3">
    <source>
        <dbReference type="EMBL" id="EAQ76989.1"/>
    </source>
</evidence>
<dbReference type="SUPFAM" id="SSF159133">
    <property type="entry name" value="EutN/CcmL-like"/>
    <property type="match status" value="1"/>
</dbReference>
<name>A4A2L8_9BACT</name>
<dbReference type="PROSITE" id="PS51932">
    <property type="entry name" value="BMV"/>
    <property type="match status" value="1"/>
</dbReference>
<dbReference type="HOGENOM" id="CLU_148498_2_0_0"/>
<protein>
    <submittedName>
        <fullName evidence="3">Carbon dioxide concentrating mechanism protein CcmL-like</fullName>
    </submittedName>
</protein>
<dbReference type="Proteomes" id="UP000004358">
    <property type="component" value="Unassembled WGS sequence"/>
</dbReference>
<keyword evidence="2" id="KW-1283">Bacterial microcompartment</keyword>
<dbReference type="eggNOG" id="COG4576">
    <property type="taxonomic scope" value="Bacteria"/>
</dbReference>
<dbReference type="InterPro" id="IPR004992">
    <property type="entry name" value="EutN_CcmL"/>
</dbReference>
<evidence type="ECO:0000256" key="1">
    <source>
        <dbReference type="ARBA" id="ARBA00024322"/>
    </source>
</evidence>
<reference evidence="3 4" key="1">
    <citation type="submission" date="2006-02" db="EMBL/GenBank/DDBJ databases">
        <authorList>
            <person name="Amann R."/>
            <person name="Ferriera S."/>
            <person name="Johnson J."/>
            <person name="Kravitz S."/>
            <person name="Halpern A."/>
            <person name="Remington K."/>
            <person name="Beeson K."/>
            <person name="Tran B."/>
            <person name="Rogers Y.-H."/>
            <person name="Friedman R."/>
            <person name="Venter J.C."/>
        </authorList>
    </citation>
    <scope>NUCLEOTIDE SEQUENCE [LARGE SCALE GENOMIC DNA]</scope>
    <source>
        <strain evidence="3 4">DSM 3645</strain>
    </source>
</reference>
<dbReference type="OrthoDB" id="281843at2"/>